<keyword evidence="3" id="KW-1185">Reference proteome</keyword>
<proteinExistence type="predicted"/>
<keyword evidence="1" id="KW-1133">Transmembrane helix</keyword>
<feature type="transmembrane region" description="Helical" evidence="1">
    <location>
        <begin position="87"/>
        <end position="107"/>
    </location>
</feature>
<keyword evidence="1" id="KW-0472">Membrane</keyword>
<organism evidence="2 3">
    <name type="scientific">Mucilaginibacter achroorhodeus</name>
    <dbReference type="NCBI Taxonomy" id="2599294"/>
    <lineage>
        <taxon>Bacteria</taxon>
        <taxon>Pseudomonadati</taxon>
        <taxon>Bacteroidota</taxon>
        <taxon>Sphingobacteriia</taxon>
        <taxon>Sphingobacteriales</taxon>
        <taxon>Sphingobacteriaceae</taxon>
        <taxon>Mucilaginibacter</taxon>
    </lineage>
</organism>
<comment type="caution">
    <text evidence="2">The sequence shown here is derived from an EMBL/GenBank/DDBJ whole genome shotgun (WGS) entry which is preliminary data.</text>
</comment>
<dbReference type="EMBL" id="VOEI01000004">
    <property type="protein sequence ID" value="TWR25319.1"/>
    <property type="molecule type" value="Genomic_DNA"/>
</dbReference>
<gene>
    <name evidence="2" type="ORF">FPZ42_11965</name>
</gene>
<dbReference type="Proteomes" id="UP000318010">
    <property type="component" value="Unassembled WGS sequence"/>
</dbReference>
<feature type="transmembrane region" description="Helical" evidence="1">
    <location>
        <begin position="361"/>
        <end position="379"/>
    </location>
</feature>
<evidence type="ECO:0000256" key="1">
    <source>
        <dbReference type="SAM" id="Phobius"/>
    </source>
</evidence>
<dbReference type="AlphaFoldDB" id="A0A563U2G2"/>
<feature type="transmembrane region" description="Helical" evidence="1">
    <location>
        <begin position="166"/>
        <end position="197"/>
    </location>
</feature>
<name>A0A563U2G2_9SPHI</name>
<feature type="transmembrane region" description="Helical" evidence="1">
    <location>
        <begin position="331"/>
        <end position="349"/>
    </location>
</feature>
<accession>A0A563U2G2</accession>
<feature type="transmembrane region" description="Helical" evidence="1">
    <location>
        <begin position="12"/>
        <end position="32"/>
    </location>
</feature>
<dbReference type="RefSeq" id="WP_146271691.1">
    <property type="nucleotide sequence ID" value="NZ_VOEI01000004.1"/>
</dbReference>
<feature type="transmembrane region" description="Helical" evidence="1">
    <location>
        <begin position="209"/>
        <end position="227"/>
    </location>
</feature>
<protein>
    <recommendedName>
        <fullName evidence="4">Glycosyltransferase RgtA/B/C/D-like domain-containing protein</fullName>
    </recommendedName>
</protein>
<reference evidence="2 3" key="1">
    <citation type="submission" date="2019-07" db="EMBL/GenBank/DDBJ databases">
        <authorList>
            <person name="Kim J."/>
        </authorList>
    </citation>
    <scope>NUCLEOTIDE SEQUENCE [LARGE SCALE GENOMIC DNA]</scope>
    <source>
        <strain evidence="2 3">MJ1a</strain>
    </source>
</reference>
<evidence type="ECO:0008006" key="4">
    <source>
        <dbReference type="Google" id="ProtNLM"/>
    </source>
</evidence>
<keyword evidence="1" id="KW-0812">Transmembrane</keyword>
<evidence type="ECO:0000313" key="3">
    <source>
        <dbReference type="Proteomes" id="UP000318010"/>
    </source>
</evidence>
<feature type="transmembrane region" description="Helical" evidence="1">
    <location>
        <begin position="267"/>
        <end position="288"/>
    </location>
</feature>
<sequence length="511" mass="58813">MTFTDKLKNYDTLVFSAIAFFAIYLFCSYNGVGISPDSIMYTSAARNFVAHGNLHTFNHAPIVDFPVFYPTYLGIVSFITRLDPTVFGWWLDALMYAALIYCSGYIMSRFVPTSRIYKWLVLAAIILNPGLLQVYTYLWSETLFILEVLLFMIVFKQYLLNHAGKWLIFAALIAAIACITRYAAITIVGTGGLILLLDRTLPIRKKIGHILIFGFISISLLVGNLWFNALHTGTVTGPREPSITPFIKNLYYFGTVFCEWLGFTPNMYFLATTLAIVILIGFIAALAFNFYRRKLNSYENLAITFALVYGSFIVLSSTFSRYERINPRLLSPMYIPALWGYTSWGLLFLKRLRNPKLRTAVAVVFIGLMLGYITKIFMIDHLRYKDQIADEYGNPGYTDNDWKESKFARYLKTMDKSIFKSNVVIYSDAHEAVYFFSGLSSYLVPHKFFPKDVEKFFKTKRFYLIWFKNLEHSEIINLTDIQSRIKLKTIKDFGDEGGIYEYDGQNQNVQN</sequence>
<evidence type="ECO:0000313" key="2">
    <source>
        <dbReference type="EMBL" id="TWR25319.1"/>
    </source>
</evidence>
<feature type="transmembrane region" description="Helical" evidence="1">
    <location>
        <begin position="300"/>
        <end position="319"/>
    </location>
</feature>
<dbReference type="OrthoDB" id="9123883at2"/>